<protein>
    <submittedName>
        <fullName evidence="2">Uncharacterized protein</fullName>
    </submittedName>
</protein>
<dbReference type="AlphaFoldDB" id="A0A438B0C9"/>
<keyword evidence="3" id="KW-1185">Reference proteome</keyword>
<proteinExistence type="predicted"/>
<dbReference type="Proteomes" id="UP000284333">
    <property type="component" value="Unassembled WGS sequence"/>
</dbReference>
<feature type="region of interest" description="Disordered" evidence="1">
    <location>
        <begin position="64"/>
        <end position="132"/>
    </location>
</feature>
<dbReference type="EMBL" id="RKLN01000002">
    <property type="protein sequence ID" value="RVW04441.1"/>
    <property type="molecule type" value="Genomic_DNA"/>
</dbReference>
<evidence type="ECO:0000313" key="2">
    <source>
        <dbReference type="EMBL" id="RVW04441.1"/>
    </source>
</evidence>
<gene>
    <name evidence="2" type="ORF">EF834_04990</name>
</gene>
<reference evidence="2 3" key="1">
    <citation type="submission" date="2018-11" db="EMBL/GenBank/DDBJ databases">
        <title>Rhodococcus spongicola sp. nov. and Rhodococcus xishaensis sp. nov. from marine sponges.</title>
        <authorList>
            <person name="Li L."/>
            <person name="Lin H.W."/>
        </authorList>
    </citation>
    <scope>NUCLEOTIDE SEQUENCE [LARGE SCALE GENOMIC DNA]</scope>
    <source>
        <strain evidence="2 3">LHW50502</strain>
    </source>
</reference>
<dbReference type="RefSeq" id="WP_127946135.1">
    <property type="nucleotide sequence ID" value="NZ_RKLN01000002.1"/>
</dbReference>
<name>A0A438B0C9_9NOCA</name>
<feature type="compositionally biased region" description="Basic and acidic residues" evidence="1">
    <location>
        <begin position="64"/>
        <end position="88"/>
    </location>
</feature>
<sequence length="132" mass="14387">MDHDEPLFTEAELAAAVPPIPDELWERALSIALDPNTPTVDADLVPEIDDVPNVDDDEIILHDDVDIDPDDHPVSTDHVVDPTGHDTDDRDDGPVFDQTDSIPDIGYEPDMFDPAIDDVDTGGTTDPGIELH</sequence>
<evidence type="ECO:0000313" key="3">
    <source>
        <dbReference type="Proteomes" id="UP000284333"/>
    </source>
</evidence>
<feature type="compositionally biased region" description="Low complexity" evidence="1">
    <location>
        <begin position="121"/>
        <end position="132"/>
    </location>
</feature>
<evidence type="ECO:0000256" key="1">
    <source>
        <dbReference type="SAM" id="MobiDB-lite"/>
    </source>
</evidence>
<accession>A0A438B0C9</accession>
<organism evidence="2 3">
    <name type="scientific">Rhodococcus spongiicola</name>
    <dbReference type="NCBI Taxonomy" id="2487352"/>
    <lineage>
        <taxon>Bacteria</taxon>
        <taxon>Bacillati</taxon>
        <taxon>Actinomycetota</taxon>
        <taxon>Actinomycetes</taxon>
        <taxon>Mycobacteriales</taxon>
        <taxon>Nocardiaceae</taxon>
        <taxon>Rhodococcus</taxon>
    </lineage>
</organism>
<dbReference type="OrthoDB" id="4485885at2"/>
<comment type="caution">
    <text evidence="2">The sequence shown here is derived from an EMBL/GenBank/DDBJ whole genome shotgun (WGS) entry which is preliminary data.</text>
</comment>